<proteinExistence type="predicted"/>
<dbReference type="CDD" id="cd02955">
    <property type="entry name" value="SSP411"/>
    <property type="match status" value="1"/>
</dbReference>
<sequence>MDSAFTSSCYPGMLTLTLIRDFSMVKEQKANHLIHEKSPYLQQHAHNPVDWYPWGKAALDKAREENKPILLSIGYAACHWCHVMAHESFEDEETAIEMNKSFINIKVDKEERPDLDKIYQTAHYFLSQQHGGWPLTIFLASDLTPFFSGTYFPREDHYQLPAFKKILHFVTAIYNNQQQDIQEQAKQLKKILQQQYHSPTNSVLTNRPLELALYNLTASYDANHGGFGVAPKFPQAPKLDYLLDHHSPLASATLGHIAKGGIYDQLAGGFYRYSVDEKWNIPHFEKMLYDNGQLLTLYSIAGQHYAEAFFHEIAAETAEWVIEEMQSAEGGYYSSLDADSEGEEGKFYRWDKTEIQAELTEKEYAVLSHYFGLKQTPNFEQYWHFYVAQPLEKVSKQLSLSMADTKKLLSTAKKKLLVKRNQRLKPFRDEKILTSWNSLMIKGMLFAGYYLAEQHYLNSAERAIHFIKEKLYSKQQLLASYKDGDAYLQAYLDDYAFLIDALLTSLTISWRTEHLLFAIELADSVLEHFSDPVAGGFFFTADNHEKLLYRPKTMTDEAIPAGNGILVSALLTLGHLLGEPRYLTAAEKTLQAAWAALMQFPAEHCSLLQGLSNYLTPPQVVIIRGKQDEIKSWWEYARPRKPYTFAIPNDTLNLPQALATKKPQEKTCAYICQGLQCNEVITELEKFKTLLQ</sequence>
<accession>A0A378IS71</accession>
<dbReference type="AlphaFoldDB" id="A0A378IS71"/>
<dbReference type="InterPro" id="IPR036249">
    <property type="entry name" value="Thioredoxin-like_sf"/>
</dbReference>
<reference evidence="2 3" key="1">
    <citation type="submission" date="2018-06" db="EMBL/GenBank/DDBJ databases">
        <authorList>
            <consortium name="Pathogen Informatics"/>
            <person name="Doyle S."/>
        </authorList>
    </citation>
    <scope>NUCLEOTIDE SEQUENCE [LARGE SCALE GENOMIC DNA]</scope>
    <source>
        <strain evidence="2 3">NCTC11978</strain>
    </source>
</reference>
<dbReference type="InterPro" id="IPR024705">
    <property type="entry name" value="Ssp411"/>
</dbReference>
<evidence type="ECO:0000313" key="2">
    <source>
        <dbReference type="EMBL" id="STX37800.1"/>
    </source>
</evidence>
<evidence type="ECO:0000259" key="1">
    <source>
        <dbReference type="Pfam" id="PF03190"/>
    </source>
</evidence>
<name>A0A378IS71_9GAMM</name>
<feature type="domain" description="Spermatogenesis-associated protein 20-like TRX" evidence="1">
    <location>
        <begin position="31"/>
        <end position="192"/>
    </location>
</feature>
<dbReference type="GO" id="GO:0005975">
    <property type="term" value="P:carbohydrate metabolic process"/>
    <property type="evidence" value="ECO:0007669"/>
    <property type="project" value="InterPro"/>
</dbReference>
<dbReference type="SUPFAM" id="SSF52833">
    <property type="entry name" value="Thioredoxin-like"/>
    <property type="match status" value="1"/>
</dbReference>
<dbReference type="PIRSF" id="PIRSF006402">
    <property type="entry name" value="UCP006402_thioredoxin"/>
    <property type="match status" value="1"/>
</dbReference>
<dbReference type="Gene3D" id="3.40.30.10">
    <property type="entry name" value="Glutaredoxin"/>
    <property type="match status" value="1"/>
</dbReference>
<dbReference type="Pfam" id="PF03190">
    <property type="entry name" value="Thioredox_DsbH"/>
    <property type="match status" value="1"/>
</dbReference>
<dbReference type="EMBL" id="UGNY01000001">
    <property type="protein sequence ID" value="STX37800.1"/>
    <property type="molecule type" value="Genomic_DNA"/>
</dbReference>
<dbReference type="SUPFAM" id="SSF48208">
    <property type="entry name" value="Six-hairpin glycosidases"/>
    <property type="match status" value="1"/>
</dbReference>
<gene>
    <name evidence="2" type="ORF">NCTC11978_00977</name>
</gene>
<dbReference type="InterPro" id="IPR008928">
    <property type="entry name" value="6-hairpin_glycosidase_sf"/>
</dbReference>
<dbReference type="InterPro" id="IPR004879">
    <property type="entry name" value="Ssp411-like_TRX"/>
</dbReference>
<protein>
    <submittedName>
        <fullName evidence="2">Thioredoxin-related protein</fullName>
    </submittedName>
</protein>
<dbReference type="PANTHER" id="PTHR42899">
    <property type="entry name" value="SPERMATOGENESIS-ASSOCIATED PROTEIN 20"/>
    <property type="match status" value="1"/>
</dbReference>
<dbReference type="PANTHER" id="PTHR42899:SF1">
    <property type="entry name" value="SPERMATOGENESIS-ASSOCIATED PROTEIN 20"/>
    <property type="match status" value="1"/>
</dbReference>
<organism evidence="2 3">
    <name type="scientific">Legionella feeleii</name>
    <dbReference type="NCBI Taxonomy" id="453"/>
    <lineage>
        <taxon>Bacteria</taxon>
        <taxon>Pseudomonadati</taxon>
        <taxon>Pseudomonadota</taxon>
        <taxon>Gammaproteobacteria</taxon>
        <taxon>Legionellales</taxon>
        <taxon>Legionellaceae</taxon>
        <taxon>Legionella</taxon>
    </lineage>
</organism>
<evidence type="ECO:0000313" key="3">
    <source>
        <dbReference type="Proteomes" id="UP000254033"/>
    </source>
</evidence>
<dbReference type="Proteomes" id="UP000254033">
    <property type="component" value="Unassembled WGS sequence"/>
</dbReference>